<name>A0A7S2QT70_9EUKA</name>
<reference evidence="2" key="1">
    <citation type="submission" date="2021-01" db="EMBL/GenBank/DDBJ databases">
        <authorList>
            <person name="Corre E."/>
            <person name="Pelletier E."/>
            <person name="Niang G."/>
            <person name="Scheremetjew M."/>
            <person name="Finn R."/>
            <person name="Kale V."/>
            <person name="Holt S."/>
            <person name="Cochrane G."/>
            <person name="Meng A."/>
            <person name="Brown T."/>
            <person name="Cohen L."/>
        </authorList>
    </citation>
    <scope>NUCLEOTIDE SEQUENCE</scope>
    <source>
        <strain evidence="2">BC52</strain>
    </source>
</reference>
<feature type="signal peptide" evidence="1">
    <location>
        <begin position="1"/>
        <end position="18"/>
    </location>
</feature>
<proteinExistence type="predicted"/>
<feature type="chain" id="PRO_5031431602" evidence="1">
    <location>
        <begin position="19"/>
        <end position="453"/>
    </location>
</feature>
<organism evidence="2">
    <name type="scientific">Norrisiella sphaerica</name>
    <dbReference type="NCBI Taxonomy" id="552664"/>
    <lineage>
        <taxon>Eukaryota</taxon>
        <taxon>Sar</taxon>
        <taxon>Rhizaria</taxon>
        <taxon>Cercozoa</taxon>
        <taxon>Chlorarachniophyceae</taxon>
        <taxon>Norrisiella</taxon>
    </lineage>
</organism>
<keyword evidence="1" id="KW-0732">Signal</keyword>
<evidence type="ECO:0000256" key="1">
    <source>
        <dbReference type="SAM" id="SignalP"/>
    </source>
</evidence>
<dbReference type="EMBL" id="HBHC01001508">
    <property type="protein sequence ID" value="CAD9651027.1"/>
    <property type="molecule type" value="Transcribed_RNA"/>
</dbReference>
<accession>A0A7S2QT70</accession>
<sequence length="453" mass="50315">MPSAAFFSFTLLAGSTLAIWNQGYESLDVVSGTGSVSKTVANVTGEFAVGASSKKKPRSLLVLKTARTGSTWLCEQMNQRGMHITQEALLNWDKECSSYSSNCDQYLTTVGRVSWITQSLVRPMPKTPYALAGCLYAAGEMKSKQGQQVAISVGTYDKDKMTACSEATECQPPYVHEACSDLRGCFNERINQPGCYNTEMAEPLITGISFNFLSSLGIPELDACLEKDTNCISKQSELLRGAKEAAESQGVEVVVLAQIRSNLFRWAISRVFHSRLVDHYQNPHVEFNDDFTKITILNAVKLLQSPTKKVEQLLQMATEVSKDTQFMLYEDIDRSIDNSIEAILKSFRHSGDATIGGVHEDVSHDQNVHDQHPGGIENYVENLEEVQDQIRTAYPCMYRMSQNSTAKDDTLILPLVETEGRIKIDLTRDCCIADRDTYIRTAADYIKQGLKCG</sequence>
<protein>
    <submittedName>
        <fullName evidence="2">Uncharacterized protein</fullName>
    </submittedName>
</protein>
<dbReference type="AlphaFoldDB" id="A0A7S2QT70"/>
<gene>
    <name evidence="2" type="ORF">NSPH01132_LOCUS889</name>
</gene>
<evidence type="ECO:0000313" key="2">
    <source>
        <dbReference type="EMBL" id="CAD9651027.1"/>
    </source>
</evidence>